<name>A0A4Y2WAE2_ARAVE</name>
<accession>A0A4Y2WAE2</accession>
<organism evidence="1 2">
    <name type="scientific">Araneus ventricosus</name>
    <name type="common">Orbweaver spider</name>
    <name type="synonym">Epeira ventricosa</name>
    <dbReference type="NCBI Taxonomy" id="182803"/>
    <lineage>
        <taxon>Eukaryota</taxon>
        <taxon>Metazoa</taxon>
        <taxon>Ecdysozoa</taxon>
        <taxon>Arthropoda</taxon>
        <taxon>Chelicerata</taxon>
        <taxon>Arachnida</taxon>
        <taxon>Araneae</taxon>
        <taxon>Araneomorphae</taxon>
        <taxon>Entelegynae</taxon>
        <taxon>Araneoidea</taxon>
        <taxon>Araneidae</taxon>
        <taxon>Araneus</taxon>
    </lineage>
</organism>
<evidence type="ECO:0000313" key="2">
    <source>
        <dbReference type="Proteomes" id="UP000499080"/>
    </source>
</evidence>
<sequence length="118" mass="13437">MWKLLKHFPHHGSVVRLFLGQQCSGRWIGRSGQHPRLHALLILLLFSSIRIASRKESLPLLTRITDPGKLGQQMLCLVFQNGVVFWPRVGKHVARPRFHLGIPTVPSCKVGTHRNLPR</sequence>
<protein>
    <submittedName>
        <fullName evidence="1">Uncharacterized protein</fullName>
    </submittedName>
</protein>
<comment type="caution">
    <text evidence="1">The sequence shown here is derived from an EMBL/GenBank/DDBJ whole genome shotgun (WGS) entry which is preliminary data.</text>
</comment>
<keyword evidence="2" id="KW-1185">Reference proteome</keyword>
<reference evidence="1 2" key="1">
    <citation type="journal article" date="2019" name="Sci. Rep.">
        <title>Orb-weaving spider Araneus ventricosus genome elucidates the spidroin gene catalogue.</title>
        <authorList>
            <person name="Kono N."/>
            <person name="Nakamura H."/>
            <person name="Ohtoshi R."/>
            <person name="Moran D.A.P."/>
            <person name="Shinohara A."/>
            <person name="Yoshida Y."/>
            <person name="Fujiwara M."/>
            <person name="Mori M."/>
            <person name="Tomita M."/>
            <person name="Arakawa K."/>
        </authorList>
    </citation>
    <scope>NUCLEOTIDE SEQUENCE [LARGE SCALE GENOMIC DNA]</scope>
</reference>
<dbReference type="AlphaFoldDB" id="A0A4Y2WAE2"/>
<dbReference type="Proteomes" id="UP000499080">
    <property type="component" value="Unassembled WGS sequence"/>
</dbReference>
<dbReference type="EMBL" id="BGPR01057173">
    <property type="protein sequence ID" value="GBO33554.1"/>
    <property type="molecule type" value="Genomic_DNA"/>
</dbReference>
<evidence type="ECO:0000313" key="1">
    <source>
        <dbReference type="EMBL" id="GBO33554.1"/>
    </source>
</evidence>
<gene>
    <name evidence="1" type="ORF">AVEN_266510_1</name>
</gene>
<proteinExistence type="predicted"/>